<evidence type="ECO:0000313" key="3">
    <source>
        <dbReference type="Proteomes" id="UP000824890"/>
    </source>
</evidence>
<keyword evidence="1" id="KW-0812">Transmembrane</keyword>
<feature type="transmembrane region" description="Helical" evidence="1">
    <location>
        <begin position="80"/>
        <end position="100"/>
    </location>
</feature>
<gene>
    <name evidence="2" type="ORF">HID58_074940</name>
</gene>
<dbReference type="EMBL" id="JAGKQM010000017">
    <property type="protein sequence ID" value="KAH0867918.1"/>
    <property type="molecule type" value="Genomic_DNA"/>
</dbReference>
<proteinExistence type="predicted"/>
<comment type="caution">
    <text evidence="2">The sequence shown here is derived from an EMBL/GenBank/DDBJ whole genome shotgun (WGS) entry which is preliminary data.</text>
</comment>
<keyword evidence="1" id="KW-1133">Transmembrane helix</keyword>
<dbReference type="Proteomes" id="UP000824890">
    <property type="component" value="Unassembled WGS sequence"/>
</dbReference>
<sequence>RQTGVPASVTQPSSLSVLVVSEHSLWLPRFWDSLNFKKDREFVGITVLFLDEKLQARLQSGKFKLNDIPATETVNSLSHIFLILKKFIVFLIYLFIYATLASVMDSSLPRIALTMVSGKKKILLLNKDRDNPVLLDCKIKSEDICWWEVDQGNTSEK</sequence>
<protein>
    <submittedName>
        <fullName evidence="2">Uncharacterized protein</fullName>
    </submittedName>
</protein>
<organism evidence="2 3">
    <name type="scientific">Brassica napus</name>
    <name type="common">Rape</name>
    <dbReference type="NCBI Taxonomy" id="3708"/>
    <lineage>
        <taxon>Eukaryota</taxon>
        <taxon>Viridiplantae</taxon>
        <taxon>Streptophyta</taxon>
        <taxon>Embryophyta</taxon>
        <taxon>Tracheophyta</taxon>
        <taxon>Spermatophyta</taxon>
        <taxon>Magnoliopsida</taxon>
        <taxon>eudicotyledons</taxon>
        <taxon>Gunneridae</taxon>
        <taxon>Pentapetalae</taxon>
        <taxon>rosids</taxon>
        <taxon>malvids</taxon>
        <taxon>Brassicales</taxon>
        <taxon>Brassicaceae</taxon>
        <taxon>Brassiceae</taxon>
        <taxon>Brassica</taxon>
    </lineage>
</organism>
<feature type="non-terminal residue" evidence="2">
    <location>
        <position position="1"/>
    </location>
</feature>
<accession>A0ABQ7YI92</accession>
<evidence type="ECO:0000313" key="2">
    <source>
        <dbReference type="EMBL" id="KAH0867918.1"/>
    </source>
</evidence>
<keyword evidence="3" id="KW-1185">Reference proteome</keyword>
<evidence type="ECO:0000256" key="1">
    <source>
        <dbReference type="SAM" id="Phobius"/>
    </source>
</evidence>
<keyword evidence="1" id="KW-0472">Membrane</keyword>
<reference evidence="2 3" key="1">
    <citation type="submission" date="2021-05" db="EMBL/GenBank/DDBJ databases">
        <title>Genome Assembly of Synthetic Allotetraploid Brassica napus Reveals Homoeologous Exchanges between Subgenomes.</title>
        <authorList>
            <person name="Davis J.T."/>
        </authorList>
    </citation>
    <scope>NUCLEOTIDE SEQUENCE [LARGE SCALE GENOMIC DNA]</scope>
    <source>
        <strain evidence="3">cv. Da-Ae</strain>
        <tissue evidence="2">Seedling</tissue>
    </source>
</reference>
<name>A0ABQ7YI92_BRANA</name>